<evidence type="ECO:0000313" key="7">
    <source>
        <dbReference type="EMBL" id="KAG7051070.1"/>
    </source>
</evidence>
<feature type="chain" id="PRO_5040437665" evidence="5">
    <location>
        <begin position="17"/>
        <end position="510"/>
    </location>
</feature>
<feature type="domain" description="FAD-binding PCMH-type" evidence="6">
    <location>
        <begin position="61"/>
        <end position="238"/>
    </location>
</feature>
<feature type="signal peptide" evidence="5">
    <location>
        <begin position="1"/>
        <end position="16"/>
    </location>
</feature>
<evidence type="ECO:0000256" key="5">
    <source>
        <dbReference type="SAM" id="SignalP"/>
    </source>
</evidence>
<keyword evidence="3" id="KW-0274">FAD</keyword>
<evidence type="ECO:0000256" key="3">
    <source>
        <dbReference type="ARBA" id="ARBA00022827"/>
    </source>
</evidence>
<accession>A0A9P7R6F9</accession>
<keyword evidence="4" id="KW-0560">Oxidoreductase</keyword>
<evidence type="ECO:0000256" key="2">
    <source>
        <dbReference type="ARBA" id="ARBA00022630"/>
    </source>
</evidence>
<keyword evidence="2" id="KW-0285">Flavoprotein</keyword>
<evidence type="ECO:0000259" key="6">
    <source>
        <dbReference type="PROSITE" id="PS51387"/>
    </source>
</evidence>
<dbReference type="InterPro" id="IPR016169">
    <property type="entry name" value="FAD-bd_PCMH_sub2"/>
</dbReference>
<dbReference type="GO" id="GO:0071949">
    <property type="term" value="F:FAD binding"/>
    <property type="evidence" value="ECO:0007669"/>
    <property type="project" value="InterPro"/>
</dbReference>
<sequence>MHALYFLLAGFATAAAVTETPCAEKAAKVCQGLRGDFGNSTLLPEDGAYTQEVQVPWSARSWLRPACIFAPLDAQQLSSGLQRIVDQQVEFAMRGRGHMPISNASSIGATGILISSRNMRTLQLSDDRDTLTIGPGLRWSDVYMALDGTEVTVLGGRGSPIGVSGLLLGGGVSFFSYEYGLASTNGNIKAYEGKCVLADGSIVQATPSDDHADLFWALQGGGNSFCLVTRFDLQTHRSPSVMIASPSYGGEETKQRFIDSVYNFAVNGHNDPKAAVLPVITYVSGTAGPTYSSTLFYNGNATQPAVLADFLGDILTPDNSSRSLVPFPMGRYHQAVEPSFQEGGRSYGSRQRFHMLPIYANKEAMLIAHDMFFELANATFQDTPGGIIGFAFNPITSAFLAATNARPGALQGIDESPACWIEQTYSWTDEVDDQVFDTFISEFNTRVRETLEPMGALYPFYYLNEADVGQPVFESYPAGNLDRLKEIRNKYDPARVFTDLMPGGFKVADA</sequence>
<gene>
    <name evidence="7" type="ORF">JMJ77_001698</name>
</gene>
<dbReference type="Gene3D" id="3.30.465.10">
    <property type="match status" value="1"/>
</dbReference>
<reference evidence="7" key="1">
    <citation type="submission" date="2021-05" db="EMBL/GenBank/DDBJ databases">
        <title>Comparative genomics of three Colletotrichum scovillei strains and genetic complementation revealed genes involved fungal growth and virulence on chili pepper.</title>
        <authorList>
            <person name="Hsieh D.-K."/>
            <person name="Chuang S.-C."/>
            <person name="Chen C.-Y."/>
            <person name="Chao Y.-T."/>
            <person name="Lu M.-Y.J."/>
            <person name="Lee M.-H."/>
            <person name="Shih M.-C."/>
        </authorList>
    </citation>
    <scope>NUCLEOTIDE SEQUENCE</scope>
    <source>
        <strain evidence="7">Coll-153</strain>
    </source>
</reference>
<proteinExistence type="inferred from homology"/>
<dbReference type="Pfam" id="PF01565">
    <property type="entry name" value="FAD_binding_4"/>
    <property type="match status" value="1"/>
</dbReference>
<keyword evidence="8" id="KW-1185">Reference proteome</keyword>
<comment type="similarity">
    <text evidence="1">Belongs to the oxygen-dependent FAD-linked oxidoreductase family.</text>
</comment>
<dbReference type="PANTHER" id="PTHR42973:SF54">
    <property type="entry name" value="FAD-BINDING PCMH-TYPE DOMAIN-CONTAINING PROTEIN"/>
    <property type="match status" value="1"/>
</dbReference>
<evidence type="ECO:0000256" key="1">
    <source>
        <dbReference type="ARBA" id="ARBA00005466"/>
    </source>
</evidence>
<dbReference type="InterPro" id="IPR036318">
    <property type="entry name" value="FAD-bd_PCMH-like_sf"/>
</dbReference>
<dbReference type="InterPro" id="IPR050416">
    <property type="entry name" value="FAD-linked_Oxidoreductase"/>
</dbReference>
<dbReference type="EMBL" id="JAESDN010000004">
    <property type="protein sequence ID" value="KAG7051070.1"/>
    <property type="molecule type" value="Genomic_DNA"/>
</dbReference>
<keyword evidence="5" id="KW-0732">Signal</keyword>
<dbReference type="SUPFAM" id="SSF56176">
    <property type="entry name" value="FAD-binding/transporter-associated domain-like"/>
    <property type="match status" value="1"/>
</dbReference>
<dbReference type="InterPro" id="IPR006094">
    <property type="entry name" value="Oxid_FAD_bind_N"/>
</dbReference>
<dbReference type="InterPro" id="IPR016166">
    <property type="entry name" value="FAD-bd_PCMH"/>
</dbReference>
<name>A0A9P7R6F9_9PEZI</name>
<evidence type="ECO:0000256" key="4">
    <source>
        <dbReference type="ARBA" id="ARBA00023002"/>
    </source>
</evidence>
<dbReference type="GO" id="GO:0016491">
    <property type="term" value="F:oxidoreductase activity"/>
    <property type="evidence" value="ECO:0007669"/>
    <property type="project" value="UniProtKB-KW"/>
</dbReference>
<dbReference type="PROSITE" id="PS51387">
    <property type="entry name" value="FAD_PCMH"/>
    <property type="match status" value="1"/>
</dbReference>
<evidence type="ECO:0000313" key="8">
    <source>
        <dbReference type="Proteomes" id="UP000699042"/>
    </source>
</evidence>
<organism evidence="7 8">
    <name type="scientific">Colletotrichum scovillei</name>
    <dbReference type="NCBI Taxonomy" id="1209932"/>
    <lineage>
        <taxon>Eukaryota</taxon>
        <taxon>Fungi</taxon>
        <taxon>Dikarya</taxon>
        <taxon>Ascomycota</taxon>
        <taxon>Pezizomycotina</taxon>
        <taxon>Sordariomycetes</taxon>
        <taxon>Hypocreomycetidae</taxon>
        <taxon>Glomerellales</taxon>
        <taxon>Glomerellaceae</taxon>
        <taxon>Colletotrichum</taxon>
        <taxon>Colletotrichum acutatum species complex</taxon>
    </lineage>
</organism>
<protein>
    <submittedName>
        <fullName evidence="7">FAD binding domain-containing protein</fullName>
    </submittedName>
</protein>
<dbReference type="AlphaFoldDB" id="A0A9P7R6F9"/>
<dbReference type="Pfam" id="PF08031">
    <property type="entry name" value="BBE"/>
    <property type="match status" value="1"/>
</dbReference>
<dbReference type="PANTHER" id="PTHR42973">
    <property type="entry name" value="BINDING OXIDOREDUCTASE, PUTATIVE (AFU_ORTHOLOGUE AFUA_1G17690)-RELATED"/>
    <property type="match status" value="1"/>
</dbReference>
<comment type="caution">
    <text evidence="7">The sequence shown here is derived from an EMBL/GenBank/DDBJ whole genome shotgun (WGS) entry which is preliminary data.</text>
</comment>
<dbReference type="InterPro" id="IPR012951">
    <property type="entry name" value="BBE"/>
</dbReference>
<dbReference type="Proteomes" id="UP000699042">
    <property type="component" value="Unassembled WGS sequence"/>
</dbReference>